<gene>
    <name evidence="8" type="ORF">Purlil1_13680</name>
</gene>
<evidence type="ECO:0000256" key="3">
    <source>
        <dbReference type="ARBA" id="ARBA00022617"/>
    </source>
</evidence>
<proteinExistence type="inferred from homology"/>
<dbReference type="PRINTS" id="PR00463">
    <property type="entry name" value="EP450I"/>
</dbReference>
<evidence type="ECO:0000313" key="9">
    <source>
        <dbReference type="Proteomes" id="UP001287286"/>
    </source>
</evidence>
<evidence type="ECO:0000313" key="8">
    <source>
        <dbReference type="EMBL" id="KAK4069632.1"/>
    </source>
</evidence>
<dbReference type="Proteomes" id="UP001287286">
    <property type="component" value="Unassembled WGS sequence"/>
</dbReference>
<dbReference type="InterPro" id="IPR050121">
    <property type="entry name" value="Cytochrome_P450_monoxygenase"/>
</dbReference>
<organism evidence="8 9">
    <name type="scientific">Purpureocillium lilacinum</name>
    <name type="common">Paecilomyces lilacinus</name>
    <dbReference type="NCBI Taxonomy" id="33203"/>
    <lineage>
        <taxon>Eukaryota</taxon>
        <taxon>Fungi</taxon>
        <taxon>Dikarya</taxon>
        <taxon>Ascomycota</taxon>
        <taxon>Pezizomycotina</taxon>
        <taxon>Sordariomycetes</taxon>
        <taxon>Hypocreomycetidae</taxon>
        <taxon>Hypocreales</taxon>
        <taxon>Ophiocordycipitaceae</taxon>
        <taxon>Purpureocillium</taxon>
    </lineage>
</organism>
<evidence type="ECO:0000256" key="6">
    <source>
        <dbReference type="ARBA" id="ARBA00023004"/>
    </source>
</evidence>
<keyword evidence="9" id="KW-1185">Reference proteome</keyword>
<evidence type="ECO:0000256" key="7">
    <source>
        <dbReference type="ARBA" id="ARBA00023033"/>
    </source>
</evidence>
<dbReference type="SUPFAM" id="SSF48264">
    <property type="entry name" value="Cytochrome P450"/>
    <property type="match status" value="1"/>
</dbReference>
<comment type="cofactor">
    <cofactor evidence="1">
        <name>heme</name>
        <dbReference type="ChEBI" id="CHEBI:30413"/>
    </cofactor>
</comment>
<dbReference type="Pfam" id="PF00067">
    <property type="entry name" value="p450"/>
    <property type="match status" value="1"/>
</dbReference>
<keyword evidence="6" id="KW-0408">Iron</keyword>
<keyword evidence="3" id="KW-0349">Heme</keyword>
<evidence type="ECO:0008006" key="10">
    <source>
        <dbReference type="Google" id="ProtNLM"/>
    </source>
</evidence>
<keyword evidence="5" id="KW-0560">Oxidoreductase</keyword>
<dbReference type="EMBL" id="JAWRVI010000276">
    <property type="protein sequence ID" value="KAK4069632.1"/>
    <property type="molecule type" value="Genomic_DNA"/>
</dbReference>
<dbReference type="InterPro" id="IPR001128">
    <property type="entry name" value="Cyt_P450"/>
</dbReference>
<dbReference type="Gene3D" id="1.10.630.10">
    <property type="entry name" value="Cytochrome P450"/>
    <property type="match status" value="1"/>
</dbReference>
<accession>A0ABR0BDG7</accession>
<dbReference type="PANTHER" id="PTHR24305">
    <property type="entry name" value="CYTOCHROME P450"/>
    <property type="match status" value="1"/>
</dbReference>
<evidence type="ECO:0000256" key="4">
    <source>
        <dbReference type="ARBA" id="ARBA00022723"/>
    </source>
</evidence>
<dbReference type="InterPro" id="IPR036396">
    <property type="entry name" value="Cyt_P450_sf"/>
</dbReference>
<keyword evidence="4" id="KW-0479">Metal-binding</keyword>
<name>A0ABR0BDG7_PURLI</name>
<sequence>MAGLVLLGKCFRNVYLHPLSRFPGPRLAAMGSLYEFWFDVIRDGQYLWQIEKMHDKYGPVIRINSTELHIRDSEYYNSIYTSGGRTINKDPSTAGALAVPSSVGGTIDHHRHRARRGYLNPYFSRRSIIGMEANIYERISRLCERLETSMVNKTVVCLDSAFSALTADIVTQRFYGEHLDYLDIPDYKTALTEAILGVTHIFNLTRFMPTWVSTFKRLPIPIIRKLSPSIADLLEVREDMKHRILNILDIKSTDESNSIMISAFSDADIPPKERDIDRLLDEGTAIILAGTETTSRALSIGLFYLLNDKTHIKKLREDLSTIPFKAGQTYSTTELEVLPYLRGVVHESLRLSFGPIGRLPRVAVNESLQYGNFTIPPGTPVSQSTYFVHTDPAIFPNPHSFNPNRWIKAAEEGFPLNKFLVCFTKGSRQCIAIQMAFTILYLTIARLVQTFDMDLHETTMDAVKVHHVRVLGYPKTTKQEGNGRREIKVKVMARVNIEAPEFP</sequence>
<evidence type="ECO:0000256" key="2">
    <source>
        <dbReference type="ARBA" id="ARBA00010617"/>
    </source>
</evidence>
<protein>
    <recommendedName>
        <fullName evidence="10">Trichodiene oxygenase</fullName>
    </recommendedName>
</protein>
<dbReference type="PANTHER" id="PTHR24305:SF157">
    <property type="entry name" value="N-ACETYLTRYPTOPHAN 6-HYDROXYLASE IVOC-RELATED"/>
    <property type="match status" value="1"/>
</dbReference>
<dbReference type="InterPro" id="IPR002401">
    <property type="entry name" value="Cyt_P450_E_grp-I"/>
</dbReference>
<keyword evidence="7" id="KW-0503">Monooxygenase</keyword>
<dbReference type="CDD" id="cd11062">
    <property type="entry name" value="CYP58-like"/>
    <property type="match status" value="1"/>
</dbReference>
<reference evidence="8 9" key="1">
    <citation type="journal article" date="2024" name="Microbiol. Resour. Announc.">
        <title>Genome annotations for the ascomycete fungi Trichoderma harzianum, Trichoderma aggressivum, and Purpureocillium lilacinum.</title>
        <authorList>
            <person name="Beijen E.P.W."/>
            <person name="Ohm R.A."/>
        </authorList>
    </citation>
    <scope>NUCLEOTIDE SEQUENCE [LARGE SCALE GENOMIC DNA]</scope>
    <source>
        <strain evidence="8 9">CBS 150709</strain>
    </source>
</reference>
<evidence type="ECO:0000256" key="5">
    <source>
        <dbReference type="ARBA" id="ARBA00023002"/>
    </source>
</evidence>
<comment type="similarity">
    <text evidence="2">Belongs to the cytochrome P450 family.</text>
</comment>
<evidence type="ECO:0000256" key="1">
    <source>
        <dbReference type="ARBA" id="ARBA00001971"/>
    </source>
</evidence>
<comment type="caution">
    <text evidence="8">The sequence shown here is derived from an EMBL/GenBank/DDBJ whole genome shotgun (WGS) entry which is preliminary data.</text>
</comment>